<dbReference type="InterPro" id="IPR029063">
    <property type="entry name" value="SAM-dependent_MTases_sf"/>
</dbReference>
<keyword evidence="2 4" id="KW-0808">Transferase</keyword>
<evidence type="ECO:0000256" key="3">
    <source>
        <dbReference type="ARBA" id="ARBA00022691"/>
    </source>
</evidence>
<evidence type="ECO:0000256" key="1">
    <source>
        <dbReference type="ARBA" id="ARBA00022603"/>
    </source>
</evidence>
<dbReference type="PANTHER" id="PTHR10509:SF14">
    <property type="entry name" value="CAFFEOYL-COA O-METHYLTRANSFERASE 3-RELATED"/>
    <property type="match status" value="1"/>
</dbReference>
<dbReference type="GO" id="GO:0008171">
    <property type="term" value="F:O-methyltransferase activity"/>
    <property type="evidence" value="ECO:0007669"/>
    <property type="project" value="InterPro"/>
</dbReference>
<dbReference type="GO" id="GO:0008757">
    <property type="term" value="F:S-adenosylmethionine-dependent methyltransferase activity"/>
    <property type="evidence" value="ECO:0007669"/>
    <property type="project" value="TreeGrafter"/>
</dbReference>
<dbReference type="SUPFAM" id="SSF53335">
    <property type="entry name" value="S-adenosyl-L-methionine-dependent methyltransferases"/>
    <property type="match status" value="1"/>
</dbReference>
<proteinExistence type="predicted"/>
<gene>
    <name evidence="4" type="ORF">GTQ38_20670</name>
</gene>
<dbReference type="InterPro" id="IPR002935">
    <property type="entry name" value="SAM_O-MeTrfase"/>
</dbReference>
<dbReference type="CDD" id="cd02440">
    <property type="entry name" value="AdoMet_MTases"/>
    <property type="match status" value="1"/>
</dbReference>
<name>A0A6L9EI18_9FLAO</name>
<dbReference type="EMBL" id="WXYO01000011">
    <property type="protein sequence ID" value="NAS14437.1"/>
    <property type="molecule type" value="Genomic_DNA"/>
</dbReference>
<dbReference type="Pfam" id="PF01596">
    <property type="entry name" value="Methyltransf_3"/>
    <property type="match status" value="1"/>
</dbReference>
<dbReference type="Gene3D" id="3.40.50.150">
    <property type="entry name" value="Vaccinia Virus protein VP39"/>
    <property type="match status" value="1"/>
</dbReference>
<comment type="caution">
    <text evidence="4">The sequence shown here is derived from an EMBL/GenBank/DDBJ whole genome shotgun (WGS) entry which is preliminary data.</text>
</comment>
<evidence type="ECO:0000256" key="2">
    <source>
        <dbReference type="ARBA" id="ARBA00022679"/>
    </source>
</evidence>
<dbReference type="InterPro" id="IPR050362">
    <property type="entry name" value="Cation-dep_OMT"/>
</dbReference>
<keyword evidence="3" id="KW-0949">S-adenosyl-L-methionine</keyword>
<dbReference type="PANTHER" id="PTHR10509">
    <property type="entry name" value="O-METHYLTRANSFERASE-RELATED"/>
    <property type="match status" value="1"/>
</dbReference>
<dbReference type="PROSITE" id="PS51682">
    <property type="entry name" value="SAM_OMT_I"/>
    <property type="match status" value="1"/>
</dbReference>
<keyword evidence="1 4" id="KW-0489">Methyltransferase</keyword>
<dbReference type="AlphaFoldDB" id="A0A6L9EI18"/>
<reference evidence="4 5" key="1">
    <citation type="submission" date="2020-01" db="EMBL/GenBank/DDBJ databases">
        <title>Bacteria diversity of Porities sp.</title>
        <authorList>
            <person name="Wang G."/>
        </authorList>
    </citation>
    <scope>NUCLEOTIDE SEQUENCE [LARGE SCALE GENOMIC DNA]</scope>
    <source>
        <strain evidence="4 5">R33</strain>
    </source>
</reference>
<keyword evidence="5" id="KW-1185">Reference proteome</keyword>
<dbReference type="GO" id="GO:0032259">
    <property type="term" value="P:methylation"/>
    <property type="evidence" value="ECO:0007669"/>
    <property type="project" value="UniProtKB-KW"/>
</dbReference>
<dbReference type="RefSeq" id="WP_161437486.1">
    <property type="nucleotide sequence ID" value="NZ_WXYO01000011.1"/>
</dbReference>
<dbReference type="Proteomes" id="UP000475249">
    <property type="component" value="Unassembled WGS sequence"/>
</dbReference>
<accession>A0A6L9EI18</accession>
<organism evidence="4 5">
    <name type="scientific">Poritiphilus flavus</name>
    <dbReference type="NCBI Taxonomy" id="2697053"/>
    <lineage>
        <taxon>Bacteria</taxon>
        <taxon>Pseudomonadati</taxon>
        <taxon>Bacteroidota</taxon>
        <taxon>Flavobacteriia</taxon>
        <taxon>Flavobacteriales</taxon>
        <taxon>Flavobacteriaceae</taxon>
        <taxon>Poritiphilus</taxon>
    </lineage>
</organism>
<evidence type="ECO:0000313" key="5">
    <source>
        <dbReference type="Proteomes" id="UP000475249"/>
    </source>
</evidence>
<evidence type="ECO:0000313" key="4">
    <source>
        <dbReference type="EMBL" id="NAS14437.1"/>
    </source>
</evidence>
<sequence length="221" mass="24659">MNDPIFQNVDDYLADLFRLEDDVLKSTEESIRENGMPEHSVSANQGQFLYLLAKLCKAQRIIEVGTLGGYSTIWLGRALDGKGKLTSIEIDPNFAEVARKNISNAGLEQTVDIITGDALEILGELSNNGHETIDLFFMDADKPNYVAYFEWALKHSRKGSLIVADNVIREGQVLDENSRDEKVIGVRNYNKMLSENLQVTTSILQQVGIKDYDGIAISMVQ</sequence>
<protein>
    <submittedName>
        <fullName evidence="4">O-methyltransferase</fullName>
    </submittedName>
</protein>